<dbReference type="EMBL" id="JACQAY010000288">
    <property type="protein sequence ID" value="MBI3540328.1"/>
    <property type="molecule type" value="Genomic_DNA"/>
</dbReference>
<evidence type="ECO:0000313" key="1">
    <source>
        <dbReference type="EMBL" id="MBI3540328.1"/>
    </source>
</evidence>
<feature type="non-terminal residue" evidence="1">
    <location>
        <position position="1"/>
    </location>
</feature>
<gene>
    <name evidence="1" type="ORF">HY076_08665</name>
</gene>
<organism evidence="1 2">
    <name type="scientific">Eiseniibacteriota bacterium</name>
    <dbReference type="NCBI Taxonomy" id="2212470"/>
    <lineage>
        <taxon>Bacteria</taxon>
        <taxon>Candidatus Eiseniibacteriota</taxon>
    </lineage>
</organism>
<accession>A0A9D6L7G5</accession>
<evidence type="ECO:0000313" key="2">
    <source>
        <dbReference type="Proteomes" id="UP000807850"/>
    </source>
</evidence>
<proteinExistence type="predicted"/>
<reference evidence="1" key="1">
    <citation type="submission" date="2020-07" db="EMBL/GenBank/DDBJ databases">
        <title>Huge and variable diversity of episymbiotic CPR bacteria and DPANN archaea in groundwater ecosystems.</title>
        <authorList>
            <person name="He C.Y."/>
            <person name="Keren R."/>
            <person name="Whittaker M."/>
            <person name="Farag I.F."/>
            <person name="Doudna J."/>
            <person name="Cate J.H.D."/>
            <person name="Banfield J.F."/>
        </authorList>
    </citation>
    <scope>NUCLEOTIDE SEQUENCE</scope>
    <source>
        <strain evidence="1">NC_groundwater_928_Pr1_S-0.2um_72_17</strain>
    </source>
</reference>
<name>A0A9D6L7G5_UNCEI</name>
<dbReference type="Proteomes" id="UP000807850">
    <property type="component" value="Unassembled WGS sequence"/>
</dbReference>
<protein>
    <submittedName>
        <fullName evidence="1">Uncharacterized protein</fullName>
    </submittedName>
</protein>
<dbReference type="AlphaFoldDB" id="A0A9D6L7G5"/>
<comment type="caution">
    <text evidence="1">The sequence shown here is derived from an EMBL/GenBank/DDBJ whole genome shotgun (WGS) entry which is preliminary data.</text>
</comment>
<sequence length="118" mass="12675">TPKNKSLHRQFGNVYTKAGNNGKATEELMVYLALEKGQPAANAGAAAKVAREGSAAAKALATDGTPDQVNNWSADQEGQYETWFYWTKRLAYTFKAGSLVTRSDWSTADTSVPSGGKK</sequence>